<evidence type="ECO:0000256" key="1">
    <source>
        <dbReference type="ARBA" id="ARBA00022723"/>
    </source>
</evidence>
<protein>
    <submittedName>
        <fullName evidence="5">Amidohydrolase</fullName>
    </submittedName>
</protein>
<reference evidence="5" key="1">
    <citation type="journal article" date="2020" name="ISME J.">
        <title>Gammaproteobacteria mediating utilization of methyl-, sulfur- and petroleum organic compounds in deep ocean hydrothermal plumes.</title>
        <authorList>
            <person name="Zhou Z."/>
            <person name="Liu Y."/>
            <person name="Pan J."/>
            <person name="Cron B.R."/>
            <person name="Toner B.M."/>
            <person name="Anantharaman K."/>
            <person name="Breier J.A."/>
            <person name="Dick G.J."/>
            <person name="Li M."/>
        </authorList>
    </citation>
    <scope>NUCLEOTIDE SEQUENCE</scope>
    <source>
        <strain evidence="5">SZUA-1385</strain>
    </source>
</reference>
<dbReference type="Gene3D" id="3.20.20.140">
    <property type="entry name" value="Metal-dependent hydrolases"/>
    <property type="match status" value="1"/>
</dbReference>
<dbReference type="PANTHER" id="PTHR43794:SF11">
    <property type="entry name" value="AMIDOHYDROLASE-RELATED DOMAIN-CONTAINING PROTEIN"/>
    <property type="match status" value="1"/>
</dbReference>
<organism evidence="5 6">
    <name type="scientific">Methanothermococcus okinawensis</name>
    <dbReference type="NCBI Taxonomy" id="155863"/>
    <lineage>
        <taxon>Archaea</taxon>
        <taxon>Methanobacteriati</taxon>
        <taxon>Methanobacteriota</taxon>
        <taxon>Methanomada group</taxon>
        <taxon>Methanococci</taxon>
        <taxon>Methanococcales</taxon>
        <taxon>Methanococcaceae</taxon>
        <taxon>Methanothermococcus</taxon>
    </lineage>
</organism>
<evidence type="ECO:0000259" key="4">
    <source>
        <dbReference type="Pfam" id="PF01979"/>
    </source>
</evidence>
<dbReference type="InterPro" id="IPR006680">
    <property type="entry name" value="Amidohydro-rel"/>
</dbReference>
<dbReference type="Gene3D" id="2.30.40.10">
    <property type="entry name" value="Urease, subunit C, domain 1"/>
    <property type="match status" value="1"/>
</dbReference>
<dbReference type="PANTHER" id="PTHR43794">
    <property type="entry name" value="AMINOHYDROLASE SSNA-RELATED"/>
    <property type="match status" value="1"/>
</dbReference>
<sequence length="432" mass="49022">MDIVIEDLNYYIDINLNVHKNIDLLIKKDNSNSKEEIKIHHGKNLIEKHNLNKKDLKIIDGKNKCAIPGLVNNHTHIAMTLLRGIADDMILQNWLNYKIWKMEAKLTEEDVYYGSLLGCLEMLRFGITSFNDMYFFPEEIVNATKRVGIKGAIGFPISDFGTPQCKDPDKLLNTSEKFIKKYMGEELIKPVIAPHAPYTCSKETYLRSKEIAKEYNTLIHTHISETRYEVVEMENNIKMRPVEYLESLGILDNNLIVAHCVWVTKNEIKKLAKYNVKVVHCPGSNMKLASGGVMPLVEMLNEGVSLSIGTDGPASNNSLDILEEMKIMALLHKAHRWDPTVGDIDTALSMAFNSKSIGFENRDIVLLDLNGPHLRPIHNIKSNIVYSANGNDVDTVIVNGEVLLENKRFSKIEDGLLKDIYNKVDNIIKKFN</sequence>
<dbReference type="SUPFAM" id="SSF51556">
    <property type="entry name" value="Metallo-dependent hydrolases"/>
    <property type="match status" value="1"/>
</dbReference>
<dbReference type="InterPro" id="IPR032466">
    <property type="entry name" value="Metal_Hydrolase"/>
</dbReference>
<gene>
    <name evidence="5" type="ORF">EYG76_05005</name>
</gene>
<evidence type="ECO:0000256" key="3">
    <source>
        <dbReference type="ARBA" id="ARBA00022833"/>
    </source>
</evidence>
<dbReference type="AlphaFoldDB" id="A0A833DQQ5"/>
<name>A0A833DQQ5_9EURY</name>
<dbReference type="Pfam" id="PF01979">
    <property type="entry name" value="Amidohydro_1"/>
    <property type="match status" value="1"/>
</dbReference>
<dbReference type="Proteomes" id="UP000605144">
    <property type="component" value="Unassembled WGS sequence"/>
</dbReference>
<dbReference type="InterPro" id="IPR050287">
    <property type="entry name" value="MTA/SAH_deaminase"/>
</dbReference>
<evidence type="ECO:0000313" key="5">
    <source>
        <dbReference type="EMBL" id="HIP17634.1"/>
    </source>
</evidence>
<evidence type="ECO:0000256" key="2">
    <source>
        <dbReference type="ARBA" id="ARBA00022801"/>
    </source>
</evidence>
<feature type="domain" description="Amidohydrolase-related" evidence="4">
    <location>
        <begin position="67"/>
        <end position="402"/>
    </location>
</feature>
<dbReference type="CDD" id="cd01298">
    <property type="entry name" value="ATZ_TRZ_like"/>
    <property type="match status" value="1"/>
</dbReference>
<dbReference type="GO" id="GO:0046872">
    <property type="term" value="F:metal ion binding"/>
    <property type="evidence" value="ECO:0007669"/>
    <property type="project" value="UniProtKB-KW"/>
</dbReference>
<dbReference type="FunFam" id="3.20.20.140:FF:000014">
    <property type="entry name" value="5-methylthioadenosine/S-adenosylhomocysteine deaminase"/>
    <property type="match status" value="1"/>
</dbReference>
<evidence type="ECO:0000313" key="6">
    <source>
        <dbReference type="Proteomes" id="UP000605144"/>
    </source>
</evidence>
<dbReference type="GO" id="GO:0019239">
    <property type="term" value="F:deaminase activity"/>
    <property type="evidence" value="ECO:0007669"/>
    <property type="project" value="UniProtKB-ARBA"/>
</dbReference>
<dbReference type="GO" id="GO:0016814">
    <property type="term" value="F:hydrolase activity, acting on carbon-nitrogen (but not peptide) bonds, in cyclic amidines"/>
    <property type="evidence" value="ECO:0007669"/>
    <property type="project" value="UniProtKB-ARBA"/>
</dbReference>
<keyword evidence="1" id="KW-0479">Metal-binding</keyword>
<comment type="caution">
    <text evidence="5">The sequence shown here is derived from an EMBL/GenBank/DDBJ whole genome shotgun (WGS) entry which is preliminary data.</text>
</comment>
<keyword evidence="3" id="KW-0862">Zinc</keyword>
<accession>A0A833DQQ5</accession>
<dbReference type="SUPFAM" id="SSF51338">
    <property type="entry name" value="Composite domain of metallo-dependent hydrolases"/>
    <property type="match status" value="1"/>
</dbReference>
<dbReference type="EMBL" id="DQSV01000095">
    <property type="protein sequence ID" value="HIP17634.1"/>
    <property type="molecule type" value="Genomic_DNA"/>
</dbReference>
<keyword evidence="2 5" id="KW-0378">Hydrolase</keyword>
<dbReference type="InterPro" id="IPR011059">
    <property type="entry name" value="Metal-dep_hydrolase_composite"/>
</dbReference>
<proteinExistence type="predicted"/>